<dbReference type="EMBL" id="NSDI01000004">
    <property type="protein sequence ID" value="RIY37032.1"/>
    <property type="molecule type" value="Genomic_DNA"/>
</dbReference>
<organism evidence="1 2">
    <name type="scientific">Capnocytophaga canis</name>
    <dbReference type="NCBI Taxonomy" id="1848903"/>
    <lineage>
        <taxon>Bacteria</taxon>
        <taxon>Pseudomonadati</taxon>
        <taxon>Bacteroidota</taxon>
        <taxon>Flavobacteriia</taxon>
        <taxon>Flavobacteriales</taxon>
        <taxon>Flavobacteriaceae</taxon>
        <taxon>Capnocytophaga</taxon>
    </lineage>
</organism>
<evidence type="ECO:0000313" key="1">
    <source>
        <dbReference type="EMBL" id="RIY37032.1"/>
    </source>
</evidence>
<dbReference type="Proteomes" id="UP000265497">
    <property type="component" value="Unassembled WGS sequence"/>
</dbReference>
<gene>
    <name evidence="1" type="ORF">CKY20_05800</name>
</gene>
<protein>
    <submittedName>
        <fullName evidence="1">Uncharacterized protein</fullName>
    </submittedName>
</protein>
<name>A0A3A1YFW6_9FLAO</name>
<evidence type="ECO:0000313" key="2">
    <source>
        <dbReference type="Proteomes" id="UP000265497"/>
    </source>
</evidence>
<dbReference type="AlphaFoldDB" id="A0A3A1YFW6"/>
<accession>A0A3A1YFW6</accession>
<sequence>MLIEYLCKIKTDELMQDLELDLILQKEVEKIFGKTIDDKFDCEQLSAQISTEINEYISYQTIRRFWRLIENKNKVSLQSKNILCRYIGFNDFSTFTENTRNKHTDTYNFSFLANWQNISKYDNPLDDSVYWHNKLSQSFASFVLTNPSIFEEFSKVMNKNEVILKYIISYHPMYDNLAKEWYFRGLKLFIRNAKELHYHLFYANIQFMRCVLTMQNNDYERFANQIENLLPKIRDKYGVIWSLEARSLSALLHYYDTLGNDEKVSQLEREILNFVQIHRNLKFEIDDYKIFVFFISDMLNIYGFHHLSHRIQEKYVFKESPSILWENGYEEAGKIVKSLTLFYQEDYTESKKIFQTIDVNKLNFDFKKYFTIQYLLLALGFCPQNNNTKRHKIRKQLTQIIDETGLIYFENFLKGTFEKHSFSTKT</sequence>
<comment type="caution">
    <text evidence="1">The sequence shown here is derived from an EMBL/GenBank/DDBJ whole genome shotgun (WGS) entry which is preliminary data.</text>
</comment>
<proteinExistence type="predicted"/>
<reference evidence="1 2" key="1">
    <citation type="submission" date="2017-08" db="EMBL/GenBank/DDBJ databases">
        <title>Capnocytophaga canis 17-158 assembly.</title>
        <authorList>
            <person name="Gulvik C.A."/>
        </authorList>
    </citation>
    <scope>NUCLEOTIDE SEQUENCE [LARGE SCALE GENOMIC DNA]</scope>
    <source>
        <strain evidence="1 2">17-158</strain>
    </source>
</reference>